<name>A0A3M2LBB4_9NOCA</name>
<dbReference type="OrthoDB" id="4562620at2"/>
<dbReference type="AlphaFoldDB" id="A0A3M2LBB4"/>
<reference evidence="1 2" key="1">
    <citation type="submission" date="2018-10" db="EMBL/GenBank/DDBJ databases">
        <title>Isolation from cow dung.</title>
        <authorList>
            <person name="Ling L."/>
        </authorList>
    </citation>
    <scope>NUCLEOTIDE SEQUENCE [LARGE SCALE GENOMIC DNA]</scope>
    <source>
        <strain evidence="1 2">NEAU-LL90</strain>
    </source>
</reference>
<accession>A0A3M2LBB4</accession>
<dbReference type="Proteomes" id="UP000279275">
    <property type="component" value="Unassembled WGS sequence"/>
</dbReference>
<dbReference type="EMBL" id="RFFH01000002">
    <property type="protein sequence ID" value="RMI34030.1"/>
    <property type="molecule type" value="Genomic_DNA"/>
</dbReference>
<evidence type="ECO:0000313" key="1">
    <source>
        <dbReference type="EMBL" id="RMI34030.1"/>
    </source>
</evidence>
<protein>
    <submittedName>
        <fullName evidence="1">Uncharacterized protein</fullName>
    </submittedName>
</protein>
<dbReference type="RefSeq" id="WP_122186957.1">
    <property type="nucleotide sequence ID" value="NZ_RFFH01000002.1"/>
</dbReference>
<organism evidence="1 2">
    <name type="scientific">Nocardia stercoris</name>
    <dbReference type="NCBI Taxonomy" id="2483361"/>
    <lineage>
        <taxon>Bacteria</taxon>
        <taxon>Bacillati</taxon>
        <taxon>Actinomycetota</taxon>
        <taxon>Actinomycetes</taxon>
        <taxon>Mycobacteriales</taxon>
        <taxon>Nocardiaceae</taxon>
        <taxon>Nocardia</taxon>
    </lineage>
</organism>
<gene>
    <name evidence="1" type="ORF">EBN03_06205</name>
</gene>
<evidence type="ECO:0000313" key="2">
    <source>
        <dbReference type="Proteomes" id="UP000279275"/>
    </source>
</evidence>
<keyword evidence="2" id="KW-1185">Reference proteome</keyword>
<comment type="caution">
    <text evidence="1">The sequence shown here is derived from an EMBL/GenBank/DDBJ whole genome shotgun (WGS) entry which is preliminary data.</text>
</comment>
<sequence>MPSDGYDESDLDDEARAEALAKVVESWRIPPGAAMAQQIRANLLAVIGTGVGDAQLVADLAVGPLVMVVGRLEVALADAERRITALEQSGNPPDES</sequence>
<proteinExistence type="predicted"/>